<dbReference type="Proteomes" id="UP000274756">
    <property type="component" value="Unassembled WGS sequence"/>
</dbReference>
<keyword evidence="1" id="KW-0648">Protein biosynthesis</keyword>
<dbReference type="STRING" id="318479.A0A0N4UQD3"/>
<dbReference type="PANTHER" id="PTHR11451:SF44">
    <property type="entry name" value="THREONINE--TRNA LIGASE, CHLOROPLASTIC_MITOCHONDRIAL 2"/>
    <property type="match status" value="1"/>
</dbReference>
<dbReference type="AlphaFoldDB" id="A0A0N4UQD3"/>
<dbReference type="InterPro" id="IPR018163">
    <property type="entry name" value="Thr/Ala-tRNA-synth_IIc_edit"/>
</dbReference>
<keyword evidence="4" id="KW-1185">Reference proteome</keyword>
<proteinExistence type="predicted"/>
<dbReference type="GO" id="GO:0005739">
    <property type="term" value="C:mitochondrion"/>
    <property type="evidence" value="ECO:0007669"/>
    <property type="project" value="TreeGrafter"/>
</dbReference>
<evidence type="ECO:0000313" key="2">
    <source>
        <dbReference type="EMBL" id="VDN53750.1"/>
    </source>
</evidence>
<evidence type="ECO:0000313" key="4">
    <source>
        <dbReference type="Proteomes" id="UP000274756"/>
    </source>
</evidence>
<dbReference type="GO" id="GO:0000166">
    <property type="term" value="F:nucleotide binding"/>
    <property type="evidence" value="ECO:0007669"/>
    <property type="project" value="InterPro"/>
</dbReference>
<organism evidence="3 5">
    <name type="scientific">Dracunculus medinensis</name>
    <name type="common">Guinea worm</name>
    <dbReference type="NCBI Taxonomy" id="318479"/>
    <lineage>
        <taxon>Eukaryota</taxon>
        <taxon>Metazoa</taxon>
        <taxon>Ecdysozoa</taxon>
        <taxon>Nematoda</taxon>
        <taxon>Chromadorea</taxon>
        <taxon>Rhabditida</taxon>
        <taxon>Spirurina</taxon>
        <taxon>Dracunculoidea</taxon>
        <taxon>Dracunculidae</taxon>
        <taxon>Dracunculus</taxon>
    </lineage>
</organism>
<dbReference type="Proteomes" id="UP000038040">
    <property type="component" value="Unplaced"/>
</dbReference>
<accession>A0A0N4UQD3</accession>
<dbReference type="SUPFAM" id="SSF55186">
    <property type="entry name" value="ThrRS/AlaRS common domain"/>
    <property type="match status" value="1"/>
</dbReference>
<evidence type="ECO:0000256" key="1">
    <source>
        <dbReference type="ARBA" id="ARBA00022917"/>
    </source>
</evidence>
<reference evidence="2 4" key="2">
    <citation type="submission" date="2018-11" db="EMBL/GenBank/DDBJ databases">
        <authorList>
            <consortium name="Pathogen Informatics"/>
        </authorList>
    </citation>
    <scope>NUCLEOTIDE SEQUENCE [LARGE SCALE GENOMIC DNA]</scope>
</reference>
<protein>
    <submittedName>
        <fullName evidence="5">39S ribosomal protein L39, mitochondrial</fullName>
    </submittedName>
</protein>
<dbReference type="PANTHER" id="PTHR11451">
    <property type="entry name" value="THREONINE-TRNA LIGASE"/>
    <property type="match status" value="1"/>
</dbReference>
<name>A0A0N4UQD3_DRAME</name>
<dbReference type="OrthoDB" id="5870821at2759"/>
<evidence type="ECO:0000313" key="3">
    <source>
        <dbReference type="Proteomes" id="UP000038040"/>
    </source>
</evidence>
<gene>
    <name evidence="2" type="ORF">DME_LOCUS3723</name>
</gene>
<dbReference type="GO" id="GO:0004829">
    <property type="term" value="F:threonine-tRNA ligase activity"/>
    <property type="evidence" value="ECO:0007669"/>
    <property type="project" value="TreeGrafter"/>
</dbReference>
<dbReference type="GO" id="GO:0006435">
    <property type="term" value="P:threonyl-tRNA aminoacylation"/>
    <property type="evidence" value="ECO:0007669"/>
    <property type="project" value="TreeGrafter"/>
</dbReference>
<evidence type="ECO:0000313" key="5">
    <source>
        <dbReference type="WBParaSite" id="DME_0001021601-mRNA-1"/>
    </source>
</evidence>
<dbReference type="EMBL" id="UYYG01000174">
    <property type="protein sequence ID" value="VDN53750.1"/>
    <property type="molecule type" value="Genomic_DNA"/>
</dbReference>
<reference evidence="5" key="1">
    <citation type="submission" date="2017-02" db="UniProtKB">
        <authorList>
            <consortium name="WormBaseParasite"/>
        </authorList>
    </citation>
    <scope>IDENTIFICATION</scope>
</reference>
<dbReference type="Gene3D" id="3.30.980.10">
    <property type="entry name" value="Threonyl-trna Synthetase, Chain A, domain 2"/>
    <property type="match status" value="1"/>
</dbReference>
<dbReference type="WBParaSite" id="DME_0001021601-mRNA-1">
    <property type="protein sequence ID" value="DME_0001021601-mRNA-1"/>
    <property type="gene ID" value="DME_0001021601"/>
</dbReference>
<sequence>MLCRAIFRSHIYHATTRVSYNTTRNLDYRRRRLEVFDAEKKRQLQNISVKKVCIKVFGNDGESKVLLMNDGISSYFDCMRHMSRLKAERTALVRLLNKSEDAFFSVHDRINGDSEIELLGFNNMIYYDYVNKAYWRTCAYILGAIIENSFRNQVHLIRPESLDYKSGRFAYRVEIEDLNGWKASQLVNQLVFLKDDLAVLSLCISEFISRKLPFESLRVTRQVAAIIFRDNKWKIESLEEEDEELFVFKLGNHVDICDGPLINNSSQIGKFAVTKVDYEESCLCFYGVSLPAEQKCTSYTWDLLVAASRQSEENYGI</sequence>